<dbReference type="Gene3D" id="3.40.50.1000">
    <property type="entry name" value="HAD superfamily/HAD-like"/>
    <property type="match status" value="1"/>
</dbReference>
<evidence type="ECO:0000313" key="2">
    <source>
        <dbReference type="Proteomes" id="UP000886785"/>
    </source>
</evidence>
<name>A0A9D1DQQ8_9FIRM</name>
<dbReference type="GO" id="GO:0008967">
    <property type="term" value="F:phosphoglycolate phosphatase activity"/>
    <property type="evidence" value="ECO:0007669"/>
    <property type="project" value="TreeGrafter"/>
</dbReference>
<dbReference type="AlphaFoldDB" id="A0A9D1DQQ8"/>
<accession>A0A9D1DQQ8</accession>
<dbReference type="Pfam" id="PF13419">
    <property type="entry name" value="HAD_2"/>
    <property type="match status" value="1"/>
</dbReference>
<keyword evidence="1" id="KW-0378">Hydrolase</keyword>
<protein>
    <submittedName>
        <fullName evidence="1">HAD family hydrolase</fullName>
    </submittedName>
</protein>
<dbReference type="EMBL" id="DVHF01000073">
    <property type="protein sequence ID" value="HIR57237.1"/>
    <property type="molecule type" value="Genomic_DNA"/>
</dbReference>
<sequence length="282" mass="31093">MSGIFDGFEKRRGFLVCVDSDGCAMDTMDIKHTQCFGPCMVKEWGLGQWAGPILRRWDEINLYTMTRGVNRFKGLVIALGEIDRTYTPIEGLGELRSWTETSRELSNGALEQEIARGGGICLQKALHWSQEVNKAIAALPEEVKRPFPGALEGLEGIHKFADVAVVSSANRQAVLEEWEKYGLAAHVDLILAQDAGTKSACIAALLEKGYAPHHVLMVGDAPGDRSAAEKNGVYFYPILVRHEEESWKELTEKALPLLLAENYAAYGQEKARAFEANLNTPG</sequence>
<dbReference type="SUPFAM" id="SSF56784">
    <property type="entry name" value="HAD-like"/>
    <property type="match status" value="1"/>
</dbReference>
<proteinExistence type="predicted"/>
<dbReference type="GO" id="GO:0006281">
    <property type="term" value="P:DNA repair"/>
    <property type="evidence" value="ECO:0007669"/>
    <property type="project" value="TreeGrafter"/>
</dbReference>
<gene>
    <name evidence="1" type="ORF">IAA54_06175</name>
</gene>
<dbReference type="InterPro" id="IPR023214">
    <property type="entry name" value="HAD_sf"/>
</dbReference>
<evidence type="ECO:0000313" key="1">
    <source>
        <dbReference type="EMBL" id="HIR57237.1"/>
    </source>
</evidence>
<dbReference type="CDD" id="cd01427">
    <property type="entry name" value="HAD_like"/>
    <property type="match status" value="1"/>
</dbReference>
<organism evidence="1 2">
    <name type="scientific">Candidatus Gallacutalibacter pullicola</name>
    <dbReference type="NCBI Taxonomy" id="2840830"/>
    <lineage>
        <taxon>Bacteria</taxon>
        <taxon>Bacillati</taxon>
        <taxon>Bacillota</taxon>
        <taxon>Clostridia</taxon>
        <taxon>Eubacteriales</taxon>
        <taxon>Candidatus Gallacutalibacter</taxon>
    </lineage>
</organism>
<dbReference type="InterPro" id="IPR036412">
    <property type="entry name" value="HAD-like_sf"/>
</dbReference>
<dbReference type="PANTHER" id="PTHR43434">
    <property type="entry name" value="PHOSPHOGLYCOLATE PHOSPHATASE"/>
    <property type="match status" value="1"/>
</dbReference>
<dbReference type="InterPro" id="IPR050155">
    <property type="entry name" value="HAD-like_hydrolase_sf"/>
</dbReference>
<reference evidence="1" key="1">
    <citation type="submission" date="2020-10" db="EMBL/GenBank/DDBJ databases">
        <authorList>
            <person name="Gilroy R."/>
        </authorList>
    </citation>
    <scope>NUCLEOTIDE SEQUENCE</scope>
    <source>
        <strain evidence="1">ChiSjej1B19-7085</strain>
    </source>
</reference>
<dbReference type="InterPro" id="IPR041492">
    <property type="entry name" value="HAD_2"/>
</dbReference>
<dbReference type="Proteomes" id="UP000886785">
    <property type="component" value="Unassembled WGS sequence"/>
</dbReference>
<reference evidence="1" key="2">
    <citation type="journal article" date="2021" name="PeerJ">
        <title>Extensive microbial diversity within the chicken gut microbiome revealed by metagenomics and culture.</title>
        <authorList>
            <person name="Gilroy R."/>
            <person name="Ravi A."/>
            <person name="Getino M."/>
            <person name="Pursley I."/>
            <person name="Horton D.L."/>
            <person name="Alikhan N.F."/>
            <person name="Baker D."/>
            <person name="Gharbi K."/>
            <person name="Hall N."/>
            <person name="Watson M."/>
            <person name="Adriaenssens E.M."/>
            <person name="Foster-Nyarko E."/>
            <person name="Jarju S."/>
            <person name="Secka A."/>
            <person name="Antonio M."/>
            <person name="Oren A."/>
            <person name="Chaudhuri R.R."/>
            <person name="La Ragione R."/>
            <person name="Hildebrand F."/>
            <person name="Pallen M.J."/>
        </authorList>
    </citation>
    <scope>NUCLEOTIDE SEQUENCE</scope>
    <source>
        <strain evidence="1">ChiSjej1B19-7085</strain>
    </source>
</reference>
<comment type="caution">
    <text evidence="1">The sequence shown here is derived from an EMBL/GenBank/DDBJ whole genome shotgun (WGS) entry which is preliminary data.</text>
</comment>
<dbReference type="PANTHER" id="PTHR43434:SF1">
    <property type="entry name" value="PHOSPHOGLYCOLATE PHOSPHATASE"/>
    <property type="match status" value="1"/>
</dbReference>